<organism evidence="1 2">
    <name type="scientific">Caldovatus aquaticus</name>
    <dbReference type="NCBI Taxonomy" id="2865671"/>
    <lineage>
        <taxon>Bacteria</taxon>
        <taxon>Pseudomonadati</taxon>
        <taxon>Pseudomonadota</taxon>
        <taxon>Alphaproteobacteria</taxon>
        <taxon>Acetobacterales</taxon>
        <taxon>Roseomonadaceae</taxon>
        <taxon>Caldovatus</taxon>
    </lineage>
</organism>
<gene>
    <name evidence="1" type="ORF">K1J50_15335</name>
</gene>
<name>A0ABS7F5F7_9PROT</name>
<dbReference type="PROSITE" id="PS51318">
    <property type="entry name" value="TAT"/>
    <property type="match status" value="1"/>
</dbReference>
<sequence length="171" mass="18445">MEGGIGRRSLGRGAALGAAAAAATVAGGSGAARAAGGDLSRQDPVEVVVELGTSDGRQAFEPRQLRFETGRLYRLVQRNRSPHPHYFTSEGLAASVWTRKAQVVQRRDGHAETLAEFKGAIREIEVYPGHEAEWRFVPVATGRFADLRCDIRAEDGKTHAEHGMRGEIVIA</sequence>
<evidence type="ECO:0000313" key="2">
    <source>
        <dbReference type="Proteomes" id="UP001519924"/>
    </source>
</evidence>
<dbReference type="Proteomes" id="UP001519924">
    <property type="component" value="Unassembled WGS sequence"/>
</dbReference>
<comment type="caution">
    <text evidence="1">The sequence shown here is derived from an EMBL/GenBank/DDBJ whole genome shotgun (WGS) entry which is preliminary data.</text>
</comment>
<dbReference type="RefSeq" id="WP_220118636.1">
    <property type="nucleotide sequence ID" value="NZ_JAHZUY010000056.1"/>
</dbReference>
<keyword evidence="2" id="KW-1185">Reference proteome</keyword>
<evidence type="ECO:0008006" key="3">
    <source>
        <dbReference type="Google" id="ProtNLM"/>
    </source>
</evidence>
<proteinExistence type="predicted"/>
<accession>A0ABS7F5F7</accession>
<dbReference type="SUPFAM" id="SSF49503">
    <property type="entry name" value="Cupredoxins"/>
    <property type="match status" value="1"/>
</dbReference>
<evidence type="ECO:0000313" key="1">
    <source>
        <dbReference type="EMBL" id="MBW8270856.1"/>
    </source>
</evidence>
<protein>
    <recommendedName>
        <fullName evidence="3">Biphenyl 2,3-dioxygenase</fullName>
    </recommendedName>
</protein>
<dbReference type="Gene3D" id="2.60.40.420">
    <property type="entry name" value="Cupredoxins - blue copper proteins"/>
    <property type="match status" value="1"/>
</dbReference>
<dbReference type="EMBL" id="JAHZUY010000056">
    <property type="protein sequence ID" value="MBW8270856.1"/>
    <property type="molecule type" value="Genomic_DNA"/>
</dbReference>
<dbReference type="InterPro" id="IPR008972">
    <property type="entry name" value="Cupredoxin"/>
</dbReference>
<dbReference type="InterPro" id="IPR006311">
    <property type="entry name" value="TAT_signal"/>
</dbReference>
<reference evidence="1 2" key="1">
    <citation type="submission" date="2021-08" db="EMBL/GenBank/DDBJ databases">
        <title>Caldovatus sediminis gen. nov., sp. nov., a moderately thermophilic bacterium isolated from a hot spring.</title>
        <authorList>
            <person name="Hu C.-J."/>
            <person name="Li W.-J."/>
            <person name="Xian W.-D."/>
        </authorList>
    </citation>
    <scope>NUCLEOTIDE SEQUENCE [LARGE SCALE GENOMIC DNA]</scope>
    <source>
        <strain evidence="1 2">SYSU G05006</strain>
    </source>
</reference>